<dbReference type="PROSITE" id="PS50005">
    <property type="entry name" value="TPR"/>
    <property type="match status" value="1"/>
</dbReference>
<accession>A0A1Y1SEY6</accession>
<evidence type="ECO:0000313" key="3">
    <source>
        <dbReference type="EMBL" id="ORE88212.1"/>
    </source>
</evidence>
<name>A0A1Y1SEY6_9GAMM</name>
<protein>
    <submittedName>
        <fullName evidence="3">PAS/PAC sensor protein</fullName>
    </submittedName>
</protein>
<keyword evidence="1" id="KW-0802">TPR repeat</keyword>
<evidence type="ECO:0000313" key="4">
    <source>
        <dbReference type="Proteomes" id="UP000192342"/>
    </source>
</evidence>
<dbReference type="OrthoDB" id="5829198at2"/>
<comment type="caution">
    <text evidence="3">The sequence shown here is derived from an EMBL/GenBank/DDBJ whole genome shotgun (WGS) entry which is preliminary data.</text>
</comment>
<dbReference type="SUPFAM" id="SSF48452">
    <property type="entry name" value="TPR-like"/>
    <property type="match status" value="2"/>
</dbReference>
<evidence type="ECO:0000256" key="2">
    <source>
        <dbReference type="SAM" id="SignalP"/>
    </source>
</evidence>
<reference evidence="3 4" key="1">
    <citation type="submission" date="2013-04" db="EMBL/GenBank/DDBJ databases">
        <title>Oceanococcus atlanticus 22II-S10r2 Genome Sequencing.</title>
        <authorList>
            <person name="Lai Q."/>
            <person name="Li G."/>
            <person name="Shao Z."/>
        </authorList>
    </citation>
    <scope>NUCLEOTIDE SEQUENCE [LARGE SCALE GENOMIC DNA]</scope>
    <source>
        <strain evidence="3 4">22II-S10r2</strain>
    </source>
</reference>
<dbReference type="Pfam" id="PF12895">
    <property type="entry name" value="ANAPC3"/>
    <property type="match status" value="1"/>
</dbReference>
<organism evidence="3 4">
    <name type="scientific">Oceanococcus atlanticus</name>
    <dbReference type="NCBI Taxonomy" id="1317117"/>
    <lineage>
        <taxon>Bacteria</taxon>
        <taxon>Pseudomonadati</taxon>
        <taxon>Pseudomonadota</taxon>
        <taxon>Gammaproteobacteria</taxon>
        <taxon>Chromatiales</taxon>
        <taxon>Oceanococcaceae</taxon>
        <taxon>Oceanococcus</taxon>
    </lineage>
</organism>
<dbReference type="Pfam" id="PF13174">
    <property type="entry name" value="TPR_6"/>
    <property type="match status" value="1"/>
</dbReference>
<dbReference type="InterPro" id="IPR011990">
    <property type="entry name" value="TPR-like_helical_dom_sf"/>
</dbReference>
<feature type="repeat" description="TPR" evidence="1">
    <location>
        <begin position="369"/>
        <end position="402"/>
    </location>
</feature>
<sequence length="425" mass="47745">MAKIFSKLLVSVMLAALLGSPVLAKDDDAGRKPPTRVTEKLSPKVYQKIEAAQQALEAKDLAGAAAIMDELNATADKLNDYEKSQMYNFYAAIHYEQGDIAATIADYIAILKLDNPPEQIRTNSLFRLAQLYFVQEDYSKAIRVLQEWQKNVDSVRPEAHMLLAQAYYQLEDYDAAKAPVIEAMKEARRRGQPLQENWLALLRAVYYELGDYKSAVKVLAQLIQRWPNPSYYKQLSGMLGLMGQQKGQLYVMHAAYTAGMLEGESELLNMARLYMAEDAPYPAIEIIKQGLDDGTIEDNAQNLQLLAQAMALAKDSEGQIPVLQRAAELSGEARQYLYLGQAQISQYLWADAASSLQKALDIGGLDRPGSVYMQLGTAQFNLKRYSRALQAFKEAAAYEDYAQQARQWVAFVNQEIQRERAIRNL</sequence>
<dbReference type="AlphaFoldDB" id="A0A1Y1SEY6"/>
<dbReference type="SMART" id="SM00028">
    <property type="entry name" value="TPR"/>
    <property type="match status" value="6"/>
</dbReference>
<dbReference type="RefSeq" id="WP_083558876.1">
    <property type="nucleotide sequence ID" value="NZ_AQQV01000001.1"/>
</dbReference>
<feature type="chain" id="PRO_5013208756" evidence="2">
    <location>
        <begin position="25"/>
        <end position="425"/>
    </location>
</feature>
<keyword evidence="4" id="KW-1185">Reference proteome</keyword>
<feature type="signal peptide" evidence="2">
    <location>
        <begin position="1"/>
        <end position="24"/>
    </location>
</feature>
<dbReference type="Pfam" id="PF13181">
    <property type="entry name" value="TPR_8"/>
    <property type="match status" value="1"/>
</dbReference>
<dbReference type="Gene3D" id="1.25.40.10">
    <property type="entry name" value="Tetratricopeptide repeat domain"/>
    <property type="match status" value="3"/>
</dbReference>
<dbReference type="EMBL" id="AQQV01000001">
    <property type="protein sequence ID" value="ORE88212.1"/>
    <property type="molecule type" value="Genomic_DNA"/>
</dbReference>
<keyword evidence="2" id="KW-0732">Signal</keyword>
<dbReference type="Proteomes" id="UP000192342">
    <property type="component" value="Unassembled WGS sequence"/>
</dbReference>
<proteinExistence type="predicted"/>
<evidence type="ECO:0000256" key="1">
    <source>
        <dbReference type="PROSITE-ProRule" id="PRU00339"/>
    </source>
</evidence>
<gene>
    <name evidence="3" type="ORF">ATO7_00015</name>
</gene>
<dbReference type="STRING" id="1317117.ATO7_00015"/>
<dbReference type="InterPro" id="IPR019734">
    <property type="entry name" value="TPR_rpt"/>
</dbReference>